<dbReference type="AlphaFoldDB" id="A0A7X6JY51"/>
<dbReference type="InterPro" id="IPR017560">
    <property type="entry name" value="Cyt_c_biogenesis_CcmI"/>
</dbReference>
<dbReference type="GO" id="GO:0017004">
    <property type="term" value="P:cytochrome complex assembly"/>
    <property type="evidence" value="ECO:0007669"/>
    <property type="project" value="UniProtKB-KW"/>
</dbReference>
<evidence type="ECO:0000256" key="1">
    <source>
        <dbReference type="ARBA" id="ARBA00022748"/>
    </source>
</evidence>
<dbReference type="Gene3D" id="1.25.40.10">
    <property type="entry name" value="Tetratricopeptide repeat domain"/>
    <property type="match status" value="1"/>
</dbReference>
<dbReference type="NCBIfam" id="TIGR03142">
    <property type="entry name" value="cytochro_ccmI"/>
    <property type="match status" value="1"/>
</dbReference>
<accession>A0A7X6JY51</accession>
<gene>
    <name evidence="2" type="primary">ccmI</name>
    <name evidence="2" type="ORF">HCU73_16890</name>
</gene>
<reference evidence="2 3" key="1">
    <citation type="submission" date="2020-04" db="EMBL/GenBank/DDBJ databases">
        <authorList>
            <person name="Yoon J."/>
        </authorList>
    </citation>
    <scope>NUCLEOTIDE SEQUENCE [LARGE SCALE GENOMIC DNA]</scope>
    <source>
        <strain evidence="2 3">KMU-115</strain>
    </source>
</reference>
<evidence type="ECO:0000313" key="3">
    <source>
        <dbReference type="Proteomes" id="UP000526408"/>
    </source>
</evidence>
<dbReference type="EMBL" id="JAAZQQ010000006">
    <property type="protein sequence ID" value="NKX46272.1"/>
    <property type="molecule type" value="Genomic_DNA"/>
</dbReference>
<comment type="caution">
    <text evidence="2">The sequence shown here is derived from an EMBL/GenBank/DDBJ whole genome shotgun (WGS) entry which is preliminary data.</text>
</comment>
<dbReference type="SUPFAM" id="SSF48452">
    <property type="entry name" value="TPR-like"/>
    <property type="match status" value="1"/>
</dbReference>
<organism evidence="2 3">
    <name type="scientific">Roseicyclus persicicus</name>
    <dbReference type="NCBI Taxonomy" id="2650661"/>
    <lineage>
        <taxon>Bacteria</taxon>
        <taxon>Pseudomonadati</taxon>
        <taxon>Pseudomonadota</taxon>
        <taxon>Alphaproteobacteria</taxon>
        <taxon>Rhodobacterales</taxon>
        <taxon>Roseobacteraceae</taxon>
        <taxon>Roseicyclus</taxon>
    </lineage>
</organism>
<evidence type="ECO:0000313" key="2">
    <source>
        <dbReference type="EMBL" id="NKX46272.1"/>
    </source>
</evidence>
<dbReference type="RefSeq" id="WP_168624653.1">
    <property type="nucleotide sequence ID" value="NZ_JAAZQQ010000006.1"/>
</dbReference>
<sequence length="411" mass="43882">MGFWIATGAFSGLVVLVLVLAILRPRKAAVPAAAYDLQVYRDQLKEVDRDVARGVLTGDEAARARTEVSRRLLEADRALQQAVAAEARTSGFDKAILGAGLGAMVAGAFALYAQIGAPGYPDLPLAGRIEMVETARENRPSQDVAETDLPFREGLPADPRREELVAQLRTVMEQRPDDPQGLALLAQNEAALGNFRAGYLAQQRLIEVLGEAATGYHYIDMAEMMILAAGGYVSPEAEAALLRGLELEPRNGTARYYAGLMYAQQGRPDLAFPIWRNLLGESTAEAPWVEPIRLQIEEVAFLAGVEVSLAELPQPAPPRGPTAEQMQAAQGMSAADQQAMIEGMVAGLAERLATEGGPPEDWARLIGAQIVLGRTEDAALIAEEARTVFADVPEALALIEEAAAPLAAAPQ</sequence>
<keyword evidence="3" id="KW-1185">Reference proteome</keyword>
<dbReference type="InterPro" id="IPR011990">
    <property type="entry name" value="TPR-like_helical_dom_sf"/>
</dbReference>
<dbReference type="Proteomes" id="UP000526408">
    <property type="component" value="Unassembled WGS sequence"/>
</dbReference>
<keyword evidence="1" id="KW-0201">Cytochrome c-type biogenesis</keyword>
<proteinExistence type="predicted"/>
<protein>
    <submittedName>
        <fullName evidence="2">C-type cytochrome biogenesis protein CcmI</fullName>
    </submittedName>
</protein>
<name>A0A7X6JY51_9RHOB</name>